<evidence type="ECO:0000313" key="4">
    <source>
        <dbReference type="Proteomes" id="UP001369815"/>
    </source>
</evidence>
<evidence type="ECO:0000256" key="2">
    <source>
        <dbReference type="SAM" id="MobiDB-lite"/>
    </source>
</evidence>
<evidence type="ECO:0000313" key="3">
    <source>
        <dbReference type="EMBL" id="KAK6956419.1"/>
    </source>
</evidence>
<reference evidence="3 4" key="1">
    <citation type="journal article" date="2024" name="Front Chem Biol">
        <title>Unveiling the potential of Daldinia eschscholtzii MFLUCC 19-0629 through bioactivity and bioinformatics studies for enhanced sustainable agriculture production.</title>
        <authorList>
            <person name="Brooks S."/>
            <person name="Weaver J.A."/>
            <person name="Klomchit A."/>
            <person name="Alharthi S.A."/>
            <person name="Onlamun T."/>
            <person name="Nurani R."/>
            <person name="Vong T.K."/>
            <person name="Alberti F."/>
            <person name="Greco C."/>
        </authorList>
    </citation>
    <scope>NUCLEOTIDE SEQUENCE [LARGE SCALE GENOMIC DNA]</scope>
    <source>
        <strain evidence="3">MFLUCC 19-0629</strain>
    </source>
</reference>
<feature type="region of interest" description="Disordered" evidence="2">
    <location>
        <begin position="468"/>
        <end position="522"/>
    </location>
</feature>
<dbReference type="Proteomes" id="UP001369815">
    <property type="component" value="Unassembled WGS sequence"/>
</dbReference>
<proteinExistence type="predicted"/>
<feature type="region of interest" description="Disordered" evidence="2">
    <location>
        <begin position="294"/>
        <end position="406"/>
    </location>
</feature>
<gene>
    <name evidence="3" type="ORF">Daesc_001696</name>
</gene>
<accession>A0AAX6MUW7</accession>
<sequence length="522" mass="57507">MLAMTRLPSDSFLPSSGMLDPNPRPMSFASHLNGHSSASQYLGPLSSSPNLLEQRSTSLSPTRHQFGSTATSPSLMPSTISLDNMSNQTLLNLLQRREEQNRKLIENWRAERAHLEASRARAEEMYQEERAIIDEERTLWLEEKNNLRKDLSEWKRRTEIAEKQRDEMATLLRSLQIKGGYSKLSVDGAHEVTMGSLRGGGLSSSETYSQSSATFWSPSDGTSPKRVLPTEFHGSTTMPESRPFIPLDPRMQGSSPGVSSPEPQQERIPSIDIQEVIPGLEGIRVRPNIVQKATFTDEKPTAPSTEPALLPVTGPKQELTRTRTAPAELTKETLQAPESDRLTMHAGHTPNHSISLSRLHTVESTAVVNTADSSGSSTPKHSAEEEEKQSQAPEEVTNCETSSGNLQFPIADEVEDEFEDEKDKDPALKGPLTLRNLPAADEPFLKALNDKLADAITHDATPTVLKHGNYFTSDAPEPLAKTDDGVHDVQEGLEEQEEEIPLKLKQSSNFGAPLGQLRKQSS</sequence>
<keyword evidence="1" id="KW-0175">Coiled coil</keyword>
<protein>
    <submittedName>
        <fullName evidence="3">Uncharacterized protein</fullName>
    </submittedName>
</protein>
<name>A0AAX6MUW7_9PEZI</name>
<comment type="caution">
    <text evidence="3">The sequence shown here is derived from an EMBL/GenBank/DDBJ whole genome shotgun (WGS) entry which is preliminary data.</text>
</comment>
<evidence type="ECO:0000256" key="1">
    <source>
        <dbReference type="SAM" id="Coils"/>
    </source>
</evidence>
<feature type="compositionally biased region" description="Basic and acidic residues" evidence="2">
    <location>
        <begin position="480"/>
        <end position="490"/>
    </location>
</feature>
<organism evidence="3 4">
    <name type="scientific">Daldinia eschscholtzii</name>
    <dbReference type="NCBI Taxonomy" id="292717"/>
    <lineage>
        <taxon>Eukaryota</taxon>
        <taxon>Fungi</taxon>
        <taxon>Dikarya</taxon>
        <taxon>Ascomycota</taxon>
        <taxon>Pezizomycotina</taxon>
        <taxon>Sordariomycetes</taxon>
        <taxon>Xylariomycetidae</taxon>
        <taxon>Xylariales</taxon>
        <taxon>Hypoxylaceae</taxon>
        <taxon>Daldinia</taxon>
    </lineage>
</organism>
<dbReference type="EMBL" id="JBANMG010000002">
    <property type="protein sequence ID" value="KAK6956419.1"/>
    <property type="molecule type" value="Genomic_DNA"/>
</dbReference>
<feature type="coiled-coil region" evidence="1">
    <location>
        <begin position="87"/>
        <end position="164"/>
    </location>
</feature>
<keyword evidence="4" id="KW-1185">Reference proteome</keyword>
<feature type="compositionally biased region" description="Polar residues" evidence="2">
    <location>
        <begin position="350"/>
        <end position="380"/>
    </location>
</feature>
<feature type="region of interest" description="Disordered" evidence="2">
    <location>
        <begin position="39"/>
        <end position="74"/>
    </location>
</feature>
<dbReference type="AlphaFoldDB" id="A0AAX6MUW7"/>